<accession>A0A511Z4R4</accession>
<feature type="domain" description="NEAT" evidence="8">
    <location>
        <begin position="180"/>
        <end position="301"/>
    </location>
</feature>
<evidence type="ECO:0000256" key="7">
    <source>
        <dbReference type="SAM" id="SignalP"/>
    </source>
</evidence>
<feature type="domain" description="SLH" evidence="9">
    <location>
        <begin position="381"/>
        <end position="440"/>
    </location>
</feature>
<organism evidence="10 11">
    <name type="scientific">Sporosarcina luteola</name>
    <dbReference type="NCBI Taxonomy" id="582850"/>
    <lineage>
        <taxon>Bacteria</taxon>
        <taxon>Bacillati</taxon>
        <taxon>Bacillota</taxon>
        <taxon>Bacilli</taxon>
        <taxon>Bacillales</taxon>
        <taxon>Caryophanaceae</taxon>
        <taxon>Sporosarcina</taxon>
    </lineage>
</organism>
<evidence type="ECO:0000256" key="5">
    <source>
        <dbReference type="ARBA" id="ARBA00023088"/>
    </source>
</evidence>
<feature type="region of interest" description="Disordered" evidence="6">
    <location>
        <begin position="155"/>
        <end position="181"/>
    </location>
</feature>
<evidence type="ECO:0000256" key="3">
    <source>
        <dbReference type="ARBA" id="ARBA00022525"/>
    </source>
</evidence>
<reference evidence="10 11" key="1">
    <citation type="submission" date="2019-07" db="EMBL/GenBank/DDBJ databases">
        <title>Whole genome shotgun sequence of Sporosarcina luteola NBRC 105378.</title>
        <authorList>
            <person name="Hosoyama A."/>
            <person name="Uohara A."/>
            <person name="Ohji S."/>
            <person name="Ichikawa N."/>
        </authorList>
    </citation>
    <scope>NUCLEOTIDE SEQUENCE [LARGE SCALE GENOMIC DNA]</scope>
    <source>
        <strain evidence="10 11">NBRC 105378</strain>
    </source>
</reference>
<dbReference type="Proteomes" id="UP000321901">
    <property type="component" value="Unassembled WGS sequence"/>
</dbReference>
<evidence type="ECO:0008006" key="12">
    <source>
        <dbReference type="Google" id="ProtNLM"/>
    </source>
</evidence>
<dbReference type="CDD" id="cd06920">
    <property type="entry name" value="NEAT"/>
    <property type="match status" value="2"/>
</dbReference>
<dbReference type="Gene3D" id="2.60.40.1850">
    <property type="match status" value="2"/>
</dbReference>
<dbReference type="SMART" id="SM00725">
    <property type="entry name" value="NEAT"/>
    <property type="match status" value="2"/>
</dbReference>
<evidence type="ECO:0000313" key="11">
    <source>
        <dbReference type="Proteomes" id="UP000321901"/>
    </source>
</evidence>
<keyword evidence="4 7" id="KW-0732">Signal</keyword>
<keyword evidence="11" id="KW-1185">Reference proteome</keyword>
<dbReference type="InterPro" id="IPR037250">
    <property type="entry name" value="NEAT_dom_sf"/>
</dbReference>
<evidence type="ECO:0000256" key="4">
    <source>
        <dbReference type="ARBA" id="ARBA00022729"/>
    </source>
</evidence>
<feature type="domain" description="SLH" evidence="9">
    <location>
        <begin position="444"/>
        <end position="504"/>
    </location>
</feature>
<dbReference type="PANTHER" id="PTHR37824:SF1">
    <property type="entry name" value="IRON-REGULATED SURFACE DETERMINANT PROTEIN C"/>
    <property type="match status" value="1"/>
</dbReference>
<dbReference type="Pfam" id="PF00395">
    <property type="entry name" value="SLH"/>
    <property type="match status" value="3"/>
</dbReference>
<dbReference type="PROSITE" id="PS50978">
    <property type="entry name" value="NEAT"/>
    <property type="match status" value="2"/>
</dbReference>
<comment type="caution">
    <text evidence="10">The sequence shown here is derived from an EMBL/GenBank/DDBJ whole genome shotgun (WGS) entry which is preliminary data.</text>
</comment>
<evidence type="ECO:0000259" key="8">
    <source>
        <dbReference type="PROSITE" id="PS50978"/>
    </source>
</evidence>
<feature type="domain" description="SLH" evidence="9">
    <location>
        <begin position="317"/>
        <end position="380"/>
    </location>
</feature>
<dbReference type="RefSeq" id="WP_147055472.1">
    <property type="nucleotide sequence ID" value="NZ_BJYL01000008.1"/>
</dbReference>
<dbReference type="SUPFAM" id="SSF158911">
    <property type="entry name" value="NEAT domain-like"/>
    <property type="match status" value="2"/>
</dbReference>
<dbReference type="Pfam" id="PF05031">
    <property type="entry name" value="NEAT"/>
    <property type="match status" value="2"/>
</dbReference>
<dbReference type="OrthoDB" id="2930890at2"/>
<dbReference type="PANTHER" id="PTHR37824">
    <property type="entry name" value="IRON-REGULATED SURFACE DETERMINANT PROTEIN C"/>
    <property type="match status" value="1"/>
</dbReference>
<protein>
    <recommendedName>
        <fullName evidence="12">NEAT domain-containing protein</fullName>
    </recommendedName>
</protein>
<evidence type="ECO:0000256" key="1">
    <source>
        <dbReference type="ARBA" id="ARBA00004168"/>
    </source>
</evidence>
<dbReference type="PROSITE" id="PS51272">
    <property type="entry name" value="SLH"/>
    <property type="match status" value="3"/>
</dbReference>
<feature type="chain" id="PRO_5022104400" description="NEAT domain-containing protein" evidence="7">
    <location>
        <begin position="27"/>
        <end position="504"/>
    </location>
</feature>
<proteinExistence type="predicted"/>
<comment type="subcellular location">
    <subcellularLocation>
        <location evidence="1">Secreted</location>
        <location evidence="1">Cell wall</location>
        <topology evidence="1">Peptidoglycan-anchor</topology>
    </subcellularLocation>
</comment>
<dbReference type="EMBL" id="BJYL01000008">
    <property type="protein sequence ID" value="GEN82431.1"/>
    <property type="molecule type" value="Genomic_DNA"/>
</dbReference>
<sequence length="504" mass="55528">MKKNLMMFLTAILVLFTAVPALPSAAAEVTAQDEQAYELPVKVLQPDSDEESSAGKFVKNPVQIKVEDGKTVAYMTLLSSQYWQSLKIQAGDDFVDAEVVSEDEKENTRVVKFDVKDVKSIVNAKAHIIVTGVPGLGEYDHTYDIRFQFDASDVPADKEEVEEPKEDPKEEVTETPGETLKDGEYTIGYKALHEEEEKDSSMMRFMDTPASLTVKDGKNIVALNLTNNEQITEFKVEQDGEYVDADVVSVDEEANSRIVSFEVADLTKLMNAKVTVFVAAANHTGNYTIRLAFDQDSVAPVATEEEPTEEPEEQPEEVEVPFKDIDNTWAKPYIEALAAQGIVKGKAADTFAPNDKMTRAQFALVIARALELPTQDAEGTFSDVTKEMTGFVQEVEAASRAGIIKGDNGKFNPNEAITRQQMVTMIIRAIEYKDASVLENVKTDAAFADASQINDYAKSAVSLAAGLDIINGNDVKGEKMFQPKMNATRAHAVKMVYNMLEVIK</sequence>
<feature type="domain" description="NEAT" evidence="8">
    <location>
        <begin position="32"/>
        <end position="157"/>
    </location>
</feature>
<gene>
    <name evidence="10" type="ORF">SLU01_07430</name>
</gene>
<name>A0A511Z4R4_9BACL</name>
<evidence type="ECO:0000256" key="6">
    <source>
        <dbReference type="SAM" id="MobiDB-lite"/>
    </source>
</evidence>
<dbReference type="AlphaFoldDB" id="A0A511Z4R4"/>
<evidence type="ECO:0000313" key="10">
    <source>
        <dbReference type="EMBL" id="GEN82431.1"/>
    </source>
</evidence>
<dbReference type="InterPro" id="IPR050436">
    <property type="entry name" value="IsdA"/>
</dbReference>
<dbReference type="InterPro" id="IPR006635">
    <property type="entry name" value="NEAT_dom"/>
</dbReference>
<keyword evidence="2" id="KW-0134">Cell wall</keyword>
<keyword evidence="5" id="KW-0572">Peptidoglycan-anchor</keyword>
<evidence type="ECO:0000256" key="2">
    <source>
        <dbReference type="ARBA" id="ARBA00022512"/>
    </source>
</evidence>
<feature type="signal peptide" evidence="7">
    <location>
        <begin position="1"/>
        <end position="26"/>
    </location>
</feature>
<keyword evidence="3" id="KW-0964">Secreted</keyword>
<dbReference type="InterPro" id="IPR001119">
    <property type="entry name" value="SLH_dom"/>
</dbReference>
<evidence type="ECO:0000259" key="9">
    <source>
        <dbReference type="PROSITE" id="PS51272"/>
    </source>
</evidence>